<keyword evidence="2" id="KW-1185">Reference proteome</keyword>
<evidence type="ECO:0000313" key="1">
    <source>
        <dbReference type="EMBL" id="ESU24025.1"/>
    </source>
</evidence>
<name>A0ABN0QF93_9FLAO</name>
<dbReference type="EMBL" id="AVFO01000040">
    <property type="protein sequence ID" value="ESU24025.1"/>
    <property type="molecule type" value="Genomic_DNA"/>
</dbReference>
<evidence type="ECO:0000313" key="2">
    <source>
        <dbReference type="Proteomes" id="UP000018234"/>
    </source>
</evidence>
<sequence length="48" mass="5454">MNFPNKQDLYRLAPMGAASRPLADKADSGNMVFKHTQTIRSKYFDYSA</sequence>
<accession>A0ABN0QF93</accession>
<organism evidence="1 2">
    <name type="scientific">Flavobacterium saliperosum S13</name>
    <dbReference type="NCBI Taxonomy" id="1341155"/>
    <lineage>
        <taxon>Bacteria</taxon>
        <taxon>Pseudomonadati</taxon>
        <taxon>Bacteroidota</taxon>
        <taxon>Flavobacteriia</taxon>
        <taxon>Flavobacteriales</taxon>
        <taxon>Flavobacteriaceae</taxon>
        <taxon>Flavobacterium</taxon>
    </lineage>
</organism>
<proteinExistence type="predicted"/>
<protein>
    <submittedName>
        <fullName evidence="1">Uncharacterized protein</fullName>
    </submittedName>
</protein>
<reference evidence="1 2" key="1">
    <citation type="submission" date="2013-08" db="EMBL/GenBank/DDBJ databases">
        <title>Flavobacterium saliperosum type strain genome sequencing.</title>
        <authorList>
            <person name="Lee K."/>
            <person name="Yi H."/>
            <person name="Park S."/>
            <person name="Chun J."/>
        </authorList>
    </citation>
    <scope>NUCLEOTIDE SEQUENCE [LARGE SCALE GENOMIC DNA]</scope>
    <source>
        <strain evidence="1 2">S13</strain>
    </source>
</reference>
<dbReference type="Proteomes" id="UP000018234">
    <property type="component" value="Unassembled WGS sequence"/>
</dbReference>
<comment type="caution">
    <text evidence="1">The sequence shown here is derived from an EMBL/GenBank/DDBJ whole genome shotgun (WGS) entry which is preliminary data.</text>
</comment>
<gene>
    <name evidence="1" type="ORF">FSS13T_19940</name>
</gene>